<evidence type="ECO:0000313" key="6">
    <source>
        <dbReference type="Proteomes" id="UP000184079"/>
    </source>
</evidence>
<proteinExistence type="predicted"/>
<dbReference type="SMART" id="SM00342">
    <property type="entry name" value="HTH_ARAC"/>
    <property type="match status" value="1"/>
</dbReference>
<dbReference type="AlphaFoldDB" id="A0A1M5SVI9"/>
<dbReference type="SUPFAM" id="SSF46689">
    <property type="entry name" value="Homeodomain-like"/>
    <property type="match status" value="2"/>
</dbReference>
<dbReference type="Gene3D" id="1.10.10.60">
    <property type="entry name" value="Homeodomain-like"/>
    <property type="match status" value="1"/>
</dbReference>
<keyword evidence="6" id="KW-1185">Reference proteome</keyword>
<evidence type="ECO:0000256" key="1">
    <source>
        <dbReference type="ARBA" id="ARBA00023015"/>
    </source>
</evidence>
<keyword evidence="3" id="KW-0804">Transcription</keyword>
<dbReference type="Pfam" id="PF12833">
    <property type="entry name" value="HTH_18"/>
    <property type="match status" value="1"/>
</dbReference>
<dbReference type="RefSeq" id="WP_073007922.1">
    <property type="nucleotide sequence ID" value="NZ_FQXD01000007.1"/>
</dbReference>
<evidence type="ECO:0000256" key="3">
    <source>
        <dbReference type="ARBA" id="ARBA00023163"/>
    </source>
</evidence>
<evidence type="ECO:0000259" key="4">
    <source>
        <dbReference type="PROSITE" id="PS01124"/>
    </source>
</evidence>
<sequence length="254" mass="28833">MNYILFGKDSIASFSNTTKAESHKHWMLQLFLSLDGEMIIEVSGKPISFECIIINSNRVHKIDSAQTSHFTMLLDNTSTIGKQLKKVYLQNKDYHLFHASANMVALKNSFKKLDTMKILYYEIFIQRLFQTLNINTCVKPNYDSRIHTALKAISTSQKGEISLQSLAHLVALSKSRLSHLFKAETGTPLKSYLLLHRLRDAYSYLLEYRYDITTSAMKAGFDSPSHFAATSKKITGMSASNISKDSVFLKVSFH</sequence>
<gene>
    <name evidence="5" type="ORF">SAMN05421807_10716</name>
</gene>
<dbReference type="Proteomes" id="UP000184079">
    <property type="component" value="Unassembled WGS sequence"/>
</dbReference>
<dbReference type="PROSITE" id="PS01124">
    <property type="entry name" value="HTH_ARAC_FAMILY_2"/>
    <property type="match status" value="1"/>
</dbReference>
<keyword evidence="2 5" id="KW-0238">DNA-binding</keyword>
<accession>A0A1M5SVI9</accession>
<keyword evidence="1" id="KW-0805">Transcription regulation</keyword>
<dbReference type="InterPro" id="IPR018060">
    <property type="entry name" value="HTH_AraC"/>
</dbReference>
<feature type="domain" description="HTH araC/xylS-type" evidence="4">
    <location>
        <begin position="147"/>
        <end position="245"/>
    </location>
</feature>
<evidence type="ECO:0000313" key="5">
    <source>
        <dbReference type="EMBL" id="SHH42505.1"/>
    </source>
</evidence>
<dbReference type="GO" id="GO:0043565">
    <property type="term" value="F:sequence-specific DNA binding"/>
    <property type="evidence" value="ECO:0007669"/>
    <property type="project" value="InterPro"/>
</dbReference>
<dbReference type="EMBL" id="FQXD01000007">
    <property type="protein sequence ID" value="SHH42505.1"/>
    <property type="molecule type" value="Genomic_DNA"/>
</dbReference>
<dbReference type="PANTHER" id="PTHR43280">
    <property type="entry name" value="ARAC-FAMILY TRANSCRIPTIONAL REGULATOR"/>
    <property type="match status" value="1"/>
</dbReference>
<dbReference type="PANTHER" id="PTHR43280:SF2">
    <property type="entry name" value="HTH-TYPE TRANSCRIPTIONAL REGULATOR EXSA"/>
    <property type="match status" value="1"/>
</dbReference>
<protein>
    <submittedName>
        <fullName evidence="5">AraC-type DNA-binding protein</fullName>
    </submittedName>
</protein>
<dbReference type="GO" id="GO:0003700">
    <property type="term" value="F:DNA-binding transcription factor activity"/>
    <property type="evidence" value="ECO:0007669"/>
    <property type="project" value="InterPro"/>
</dbReference>
<dbReference type="OrthoDB" id="9803764at2"/>
<evidence type="ECO:0000256" key="2">
    <source>
        <dbReference type="ARBA" id="ARBA00023125"/>
    </source>
</evidence>
<name>A0A1M5SVI9_9BACI</name>
<organism evidence="5 6">
    <name type="scientific">Virgibacillus chiguensis</name>
    <dbReference type="NCBI Taxonomy" id="411959"/>
    <lineage>
        <taxon>Bacteria</taxon>
        <taxon>Bacillati</taxon>
        <taxon>Bacillota</taxon>
        <taxon>Bacilli</taxon>
        <taxon>Bacillales</taxon>
        <taxon>Bacillaceae</taxon>
        <taxon>Virgibacillus</taxon>
    </lineage>
</organism>
<dbReference type="InterPro" id="IPR009057">
    <property type="entry name" value="Homeodomain-like_sf"/>
</dbReference>
<reference evidence="6" key="1">
    <citation type="submission" date="2016-11" db="EMBL/GenBank/DDBJ databases">
        <authorList>
            <person name="Varghese N."/>
            <person name="Submissions S."/>
        </authorList>
    </citation>
    <scope>NUCLEOTIDE SEQUENCE [LARGE SCALE GENOMIC DNA]</scope>
    <source>
        <strain evidence="6">CGMCC 1.6496</strain>
    </source>
</reference>